<accession>A0A8K0D770</accession>
<reference evidence="1" key="1">
    <citation type="submission" date="2019-08" db="EMBL/GenBank/DDBJ databases">
        <title>The genome of the North American firefly Photinus pyralis.</title>
        <authorList>
            <consortium name="Photinus pyralis genome working group"/>
            <person name="Fallon T.R."/>
            <person name="Sander Lower S.E."/>
            <person name="Weng J.-K."/>
        </authorList>
    </citation>
    <scope>NUCLEOTIDE SEQUENCE</scope>
    <source>
        <strain evidence="1">TRF0915ILg1</strain>
        <tissue evidence="1">Whole body</tissue>
    </source>
</reference>
<comment type="caution">
    <text evidence="1">The sequence shown here is derived from an EMBL/GenBank/DDBJ whole genome shotgun (WGS) entry which is preliminary data.</text>
</comment>
<name>A0A8K0D770_IGNLU</name>
<dbReference type="EMBL" id="VTPC01002045">
    <property type="protein sequence ID" value="KAF2900698.1"/>
    <property type="molecule type" value="Genomic_DNA"/>
</dbReference>
<dbReference type="AlphaFoldDB" id="A0A8K0D770"/>
<evidence type="ECO:0000313" key="1">
    <source>
        <dbReference type="EMBL" id="KAF2900698.1"/>
    </source>
</evidence>
<protein>
    <submittedName>
        <fullName evidence="1">Uncharacterized protein</fullName>
    </submittedName>
</protein>
<dbReference type="Proteomes" id="UP000801492">
    <property type="component" value="Unassembled WGS sequence"/>
</dbReference>
<sequence>MSTTRCPCGAAVSAKSLHGLACKLSRGKISRHDALNNDMLQALRTAGASCIREPPGCSRFDGKRPDGQTLVPWRRGRHLIWNASPSSPPTFLELLKQPVMQKLLERPRRKKIRPTIGSLRVHTRDLRIKRDVGQEMLKISLREIPPTLHNEKANWECFKEDLERNIDLKIPLNTSGQIEGAMSTLTKQLQQAAWNATPAITPTNAQTNCPPFLKKKIAEKRNLKELWQNNRTLESKTALDKASKGLKKLMLEIKTTVFKTT</sequence>
<gene>
    <name evidence="1" type="ORF">ILUMI_05485</name>
</gene>
<evidence type="ECO:0000313" key="2">
    <source>
        <dbReference type="Proteomes" id="UP000801492"/>
    </source>
</evidence>
<dbReference type="OrthoDB" id="6773942at2759"/>
<keyword evidence="2" id="KW-1185">Reference proteome</keyword>
<proteinExistence type="predicted"/>
<organism evidence="1 2">
    <name type="scientific">Ignelater luminosus</name>
    <name type="common">Cucubano</name>
    <name type="synonym">Pyrophorus luminosus</name>
    <dbReference type="NCBI Taxonomy" id="2038154"/>
    <lineage>
        <taxon>Eukaryota</taxon>
        <taxon>Metazoa</taxon>
        <taxon>Ecdysozoa</taxon>
        <taxon>Arthropoda</taxon>
        <taxon>Hexapoda</taxon>
        <taxon>Insecta</taxon>
        <taxon>Pterygota</taxon>
        <taxon>Neoptera</taxon>
        <taxon>Endopterygota</taxon>
        <taxon>Coleoptera</taxon>
        <taxon>Polyphaga</taxon>
        <taxon>Elateriformia</taxon>
        <taxon>Elateroidea</taxon>
        <taxon>Elateridae</taxon>
        <taxon>Agrypninae</taxon>
        <taxon>Pyrophorini</taxon>
        <taxon>Ignelater</taxon>
    </lineage>
</organism>